<keyword evidence="3" id="KW-1185">Reference proteome</keyword>
<gene>
    <name evidence="2" type="ORF">VNI00_008139</name>
</gene>
<organism evidence="2 3">
    <name type="scientific">Paramarasmius palmivorus</name>
    <dbReference type="NCBI Taxonomy" id="297713"/>
    <lineage>
        <taxon>Eukaryota</taxon>
        <taxon>Fungi</taxon>
        <taxon>Dikarya</taxon>
        <taxon>Basidiomycota</taxon>
        <taxon>Agaricomycotina</taxon>
        <taxon>Agaricomycetes</taxon>
        <taxon>Agaricomycetidae</taxon>
        <taxon>Agaricales</taxon>
        <taxon>Marasmiineae</taxon>
        <taxon>Marasmiaceae</taxon>
        <taxon>Paramarasmius</taxon>
    </lineage>
</organism>
<dbReference type="EMBL" id="JAYKXP010000027">
    <property type="protein sequence ID" value="KAK7043971.1"/>
    <property type="molecule type" value="Genomic_DNA"/>
</dbReference>
<sequence length="256" mass="28244">MSNPRSISELNQLLLTPEPFGNYNLSTESLPRSPMGLAFSPDNLHVPDTITEAPPDYFSSTTATSATPTPSECTSKLSSNSLLSRFSRWRLEHGAGTQPIAEAEKSRMKATMSTLFSGRKENAAIIDRTLDKKENSLFLPAAGTKRRRLTRKTPSTQISPPILPPTPPTLSTEAEHVIQMTKLYNERHRGEVRRSRSFSGFKGGMQWDDIVAAVSKEELAKDAALRRGVGTLKWKKAGMETVNKDSGHDDGISLRF</sequence>
<dbReference type="Proteomes" id="UP001383192">
    <property type="component" value="Unassembled WGS sequence"/>
</dbReference>
<protein>
    <submittedName>
        <fullName evidence="2">Uncharacterized protein</fullName>
    </submittedName>
</protein>
<reference evidence="2 3" key="1">
    <citation type="submission" date="2024-01" db="EMBL/GenBank/DDBJ databases">
        <title>A draft genome for a cacao thread blight-causing isolate of Paramarasmius palmivorus.</title>
        <authorList>
            <person name="Baruah I.K."/>
            <person name="Bukari Y."/>
            <person name="Amoako-Attah I."/>
            <person name="Meinhardt L.W."/>
            <person name="Bailey B.A."/>
            <person name="Cohen S.P."/>
        </authorList>
    </citation>
    <scope>NUCLEOTIDE SEQUENCE [LARGE SCALE GENOMIC DNA]</scope>
    <source>
        <strain evidence="2 3">GH-12</strain>
    </source>
</reference>
<proteinExistence type="predicted"/>
<evidence type="ECO:0000313" key="2">
    <source>
        <dbReference type="EMBL" id="KAK7043971.1"/>
    </source>
</evidence>
<name>A0AAW0CXG8_9AGAR</name>
<comment type="caution">
    <text evidence="2">The sequence shown here is derived from an EMBL/GenBank/DDBJ whole genome shotgun (WGS) entry which is preliminary data.</text>
</comment>
<feature type="region of interest" description="Disordered" evidence="1">
    <location>
        <begin position="145"/>
        <end position="170"/>
    </location>
</feature>
<dbReference type="AlphaFoldDB" id="A0AAW0CXG8"/>
<evidence type="ECO:0000256" key="1">
    <source>
        <dbReference type="SAM" id="MobiDB-lite"/>
    </source>
</evidence>
<evidence type="ECO:0000313" key="3">
    <source>
        <dbReference type="Proteomes" id="UP001383192"/>
    </source>
</evidence>
<accession>A0AAW0CXG8</accession>